<dbReference type="EMBL" id="NCKW01004332">
    <property type="protein sequence ID" value="POM74859.1"/>
    <property type="molecule type" value="Genomic_DNA"/>
</dbReference>
<keyword evidence="2" id="KW-1185">Reference proteome</keyword>
<accession>A0A2P4YAZ0</accession>
<dbReference type="AlphaFoldDB" id="A0A2P4YAZ0"/>
<proteinExistence type="predicted"/>
<dbReference type="Proteomes" id="UP000237271">
    <property type="component" value="Unassembled WGS sequence"/>
</dbReference>
<evidence type="ECO:0000313" key="1">
    <source>
        <dbReference type="EMBL" id="POM74859.1"/>
    </source>
</evidence>
<gene>
    <name evidence="1" type="ORF">PHPALM_8117</name>
</gene>
<feature type="non-terminal residue" evidence="1">
    <location>
        <position position="73"/>
    </location>
</feature>
<organism evidence="1 2">
    <name type="scientific">Phytophthora palmivora</name>
    <dbReference type="NCBI Taxonomy" id="4796"/>
    <lineage>
        <taxon>Eukaryota</taxon>
        <taxon>Sar</taxon>
        <taxon>Stramenopiles</taxon>
        <taxon>Oomycota</taxon>
        <taxon>Peronosporomycetes</taxon>
        <taxon>Peronosporales</taxon>
        <taxon>Peronosporaceae</taxon>
        <taxon>Phytophthora</taxon>
    </lineage>
</organism>
<reference evidence="1 2" key="1">
    <citation type="journal article" date="2017" name="Genome Biol. Evol.">
        <title>Phytophthora megakarya and P. palmivora, closely related causal agents of cacao black pod rot, underwent increases in genome sizes and gene numbers by different mechanisms.</title>
        <authorList>
            <person name="Ali S.S."/>
            <person name="Shao J."/>
            <person name="Lary D.J."/>
            <person name="Kronmiller B."/>
            <person name="Shen D."/>
            <person name="Strem M.D."/>
            <person name="Amoako-Attah I."/>
            <person name="Akrofi A.Y."/>
            <person name="Begoude B.A."/>
            <person name="Ten Hoopen G.M."/>
            <person name="Coulibaly K."/>
            <person name="Kebe B.I."/>
            <person name="Melnick R.L."/>
            <person name="Guiltinan M.J."/>
            <person name="Tyler B.M."/>
            <person name="Meinhardt L.W."/>
            <person name="Bailey B.A."/>
        </authorList>
    </citation>
    <scope>NUCLEOTIDE SEQUENCE [LARGE SCALE GENOMIC DNA]</scope>
    <source>
        <strain evidence="2">sbr112.9</strain>
    </source>
</reference>
<name>A0A2P4YAZ0_9STRA</name>
<comment type="caution">
    <text evidence="1">The sequence shown here is derived from an EMBL/GenBank/DDBJ whole genome shotgun (WGS) entry which is preliminary data.</text>
</comment>
<evidence type="ECO:0000313" key="2">
    <source>
        <dbReference type="Proteomes" id="UP000237271"/>
    </source>
</evidence>
<protein>
    <submittedName>
        <fullName evidence="1">Uncharacterized protein</fullName>
    </submittedName>
</protein>
<dbReference type="OrthoDB" id="185175at2759"/>
<sequence length="73" mass="8450">MADYEGYLLLHDIARQADPLYFELEGGLLQYFDMKDGRWMGQFSLTRHRVTVQPLEGALAPNRFCVELCPVRS</sequence>